<dbReference type="RefSeq" id="WP_119778668.1">
    <property type="nucleotide sequence ID" value="NZ_QYUK01000011.1"/>
</dbReference>
<evidence type="ECO:0000259" key="2">
    <source>
        <dbReference type="Pfam" id="PF03749"/>
    </source>
</evidence>
<comment type="caution">
    <text evidence="4">The sequence shown here is derived from an EMBL/GenBank/DDBJ whole genome shotgun (WGS) entry which is preliminary data.</text>
</comment>
<dbReference type="GO" id="GO:0003677">
    <property type="term" value="F:DNA binding"/>
    <property type="evidence" value="ECO:0007669"/>
    <property type="project" value="InterPro"/>
</dbReference>
<dbReference type="CDD" id="cd22359">
    <property type="entry name" value="SfsA-like_bacterial"/>
    <property type="match status" value="1"/>
</dbReference>
<organism evidence="4 5">
    <name type="scientific">Oleomonas cavernae</name>
    <dbReference type="NCBI Taxonomy" id="2320859"/>
    <lineage>
        <taxon>Bacteria</taxon>
        <taxon>Pseudomonadati</taxon>
        <taxon>Pseudomonadota</taxon>
        <taxon>Alphaproteobacteria</taxon>
        <taxon>Acetobacterales</taxon>
        <taxon>Acetobacteraceae</taxon>
        <taxon>Oleomonas</taxon>
    </lineage>
</organism>
<evidence type="ECO:0000313" key="4">
    <source>
        <dbReference type="EMBL" id="RJF88034.1"/>
    </source>
</evidence>
<feature type="domain" description="SfsA N-terminal OB" evidence="3">
    <location>
        <begin position="13"/>
        <end position="79"/>
    </location>
</feature>
<dbReference type="AlphaFoldDB" id="A0A418WDG4"/>
<reference evidence="4 5" key="1">
    <citation type="submission" date="2018-09" db="EMBL/GenBank/DDBJ databases">
        <authorList>
            <person name="Zhu H."/>
        </authorList>
    </citation>
    <scope>NUCLEOTIDE SEQUENCE [LARGE SCALE GENOMIC DNA]</scope>
    <source>
        <strain evidence="4 5">K1W22B-8</strain>
    </source>
</reference>
<dbReference type="Gene3D" id="3.40.1350.60">
    <property type="match status" value="1"/>
</dbReference>
<dbReference type="OrthoDB" id="9802365at2"/>
<evidence type="ECO:0000313" key="5">
    <source>
        <dbReference type="Proteomes" id="UP000284605"/>
    </source>
</evidence>
<proteinExistence type="inferred from homology"/>
<keyword evidence="5" id="KW-1185">Reference proteome</keyword>
<dbReference type="InterPro" id="IPR040452">
    <property type="entry name" value="SfsA_C"/>
</dbReference>
<comment type="similarity">
    <text evidence="1">Belongs to the SfsA family.</text>
</comment>
<dbReference type="Gene3D" id="2.40.50.580">
    <property type="match status" value="1"/>
</dbReference>
<evidence type="ECO:0000259" key="3">
    <source>
        <dbReference type="Pfam" id="PF17746"/>
    </source>
</evidence>
<evidence type="ECO:0000256" key="1">
    <source>
        <dbReference type="HAMAP-Rule" id="MF_00095"/>
    </source>
</evidence>
<dbReference type="HAMAP" id="MF_00095">
    <property type="entry name" value="SfsA"/>
    <property type="match status" value="1"/>
</dbReference>
<feature type="domain" description="Sugar fermentation stimulation protein C-terminal" evidence="2">
    <location>
        <begin position="84"/>
        <end position="221"/>
    </location>
</feature>
<dbReference type="InterPro" id="IPR041465">
    <property type="entry name" value="SfsA_N"/>
</dbReference>
<dbReference type="NCBIfam" id="TIGR00230">
    <property type="entry name" value="sfsA"/>
    <property type="match status" value="1"/>
</dbReference>
<name>A0A418WDG4_9PROT</name>
<dbReference type="InterPro" id="IPR005224">
    <property type="entry name" value="SfsA"/>
</dbReference>
<sequence length="236" mass="25355">MKFESPLVPARLVRRYKRFLADVILDGTSEVVVAHCANPGSMMGLCPPGARVWLAAAKNPARKLRWSWRLVEIDGGLVGLDTSLPNALVAEALAAGQIAALAGYDRHAREVAYGRNSRIDLLLSDSRGRPDCLVEVKNVTLSRRPGLAEFPDSVTARGTKHLEELGDAAAAGRRAVMLYLVQRTDCDRLALAADIDPAYALAFKKAMARGVEALCYVCSVGLDGIALGHPIPISLE</sequence>
<dbReference type="Pfam" id="PF03749">
    <property type="entry name" value="SfsA"/>
    <property type="match status" value="1"/>
</dbReference>
<dbReference type="Pfam" id="PF17746">
    <property type="entry name" value="SfsA_N"/>
    <property type="match status" value="1"/>
</dbReference>
<accession>A0A418WDG4</accession>
<dbReference type="Proteomes" id="UP000284605">
    <property type="component" value="Unassembled WGS sequence"/>
</dbReference>
<dbReference type="PANTHER" id="PTHR30545:SF2">
    <property type="entry name" value="SUGAR FERMENTATION STIMULATION PROTEIN A"/>
    <property type="match status" value="1"/>
</dbReference>
<dbReference type="PANTHER" id="PTHR30545">
    <property type="entry name" value="SUGAR FERMENTATION STIMULATION PROTEIN A"/>
    <property type="match status" value="1"/>
</dbReference>
<gene>
    <name evidence="1 4" type="primary">sfsA</name>
    <name evidence="4" type="ORF">D3874_14245</name>
</gene>
<protein>
    <recommendedName>
        <fullName evidence="1">Sugar fermentation stimulation protein homolog</fullName>
    </recommendedName>
</protein>
<dbReference type="EMBL" id="QYUK01000011">
    <property type="protein sequence ID" value="RJF88034.1"/>
    <property type="molecule type" value="Genomic_DNA"/>
</dbReference>